<dbReference type="Pfam" id="PF01603">
    <property type="entry name" value="B56"/>
    <property type="match status" value="1"/>
</dbReference>
<dbReference type="OrthoDB" id="10264446at2759"/>
<dbReference type="InterPro" id="IPR016024">
    <property type="entry name" value="ARM-type_fold"/>
</dbReference>
<dbReference type="InterPro" id="IPR011989">
    <property type="entry name" value="ARM-like"/>
</dbReference>
<organism evidence="1 2">
    <name type="scientific">Kingdonia uniflora</name>
    <dbReference type="NCBI Taxonomy" id="39325"/>
    <lineage>
        <taxon>Eukaryota</taxon>
        <taxon>Viridiplantae</taxon>
        <taxon>Streptophyta</taxon>
        <taxon>Embryophyta</taxon>
        <taxon>Tracheophyta</taxon>
        <taxon>Spermatophyta</taxon>
        <taxon>Magnoliopsida</taxon>
        <taxon>Ranunculales</taxon>
        <taxon>Circaeasteraceae</taxon>
        <taxon>Kingdonia</taxon>
    </lineage>
</organism>
<dbReference type="Pfam" id="PF03004">
    <property type="entry name" value="Transposase_24"/>
    <property type="match status" value="1"/>
</dbReference>
<proteinExistence type="predicted"/>
<dbReference type="SUPFAM" id="SSF48371">
    <property type="entry name" value="ARM repeat"/>
    <property type="match status" value="1"/>
</dbReference>
<evidence type="ECO:0000313" key="2">
    <source>
        <dbReference type="Proteomes" id="UP000541444"/>
    </source>
</evidence>
<protein>
    <submittedName>
        <fullName evidence="1">Uncharacterized protein</fullName>
    </submittedName>
</protein>
<accession>A0A7J7NVQ4</accession>
<dbReference type="Gene3D" id="1.25.10.10">
    <property type="entry name" value="Leucine-rich Repeat Variant"/>
    <property type="match status" value="1"/>
</dbReference>
<dbReference type="InterPro" id="IPR004252">
    <property type="entry name" value="Probable_transposase_24"/>
</dbReference>
<dbReference type="Proteomes" id="UP000541444">
    <property type="component" value="Unassembled WGS sequence"/>
</dbReference>
<comment type="caution">
    <text evidence="1">The sequence shown here is derived from an EMBL/GenBank/DDBJ whole genome shotgun (WGS) entry which is preliminary data.</text>
</comment>
<dbReference type="PANTHER" id="PTHR10257">
    <property type="entry name" value="SERINE/THREONINE PROTEIN PHOSPHATASE 2A PP2A REGULATORY SUBUNIT B"/>
    <property type="match status" value="1"/>
</dbReference>
<keyword evidence="2" id="KW-1185">Reference proteome</keyword>
<name>A0A7J7NVQ4_9MAGN</name>
<dbReference type="GO" id="GO:0019888">
    <property type="term" value="F:protein phosphatase regulator activity"/>
    <property type="evidence" value="ECO:0007669"/>
    <property type="project" value="InterPro"/>
</dbReference>
<dbReference type="EMBL" id="JACGCM010000554">
    <property type="protein sequence ID" value="KAF6170988.1"/>
    <property type="molecule type" value="Genomic_DNA"/>
</dbReference>
<dbReference type="GO" id="GO:0007165">
    <property type="term" value="P:signal transduction"/>
    <property type="evidence" value="ECO:0007669"/>
    <property type="project" value="InterPro"/>
</dbReference>
<reference evidence="1 2" key="1">
    <citation type="journal article" date="2020" name="IScience">
        <title>Genome Sequencing of the Endangered Kingdonia uniflora (Circaeasteraceae, Ranunculales) Reveals Potential Mechanisms of Evolutionary Specialization.</title>
        <authorList>
            <person name="Sun Y."/>
            <person name="Deng T."/>
            <person name="Zhang A."/>
            <person name="Moore M.J."/>
            <person name="Landis J.B."/>
            <person name="Lin N."/>
            <person name="Zhang H."/>
            <person name="Zhang X."/>
            <person name="Huang J."/>
            <person name="Zhang X."/>
            <person name="Sun H."/>
            <person name="Wang H."/>
        </authorList>
    </citation>
    <scope>NUCLEOTIDE SEQUENCE [LARGE SCALE GENOMIC DNA]</scope>
    <source>
        <strain evidence="1">TB1705</strain>
        <tissue evidence="1">Leaf</tissue>
    </source>
</reference>
<gene>
    <name evidence="1" type="ORF">GIB67_014805</name>
</gene>
<dbReference type="InterPro" id="IPR002554">
    <property type="entry name" value="PP2A_B56"/>
</dbReference>
<dbReference type="PANTHER" id="PTHR10257:SF119">
    <property type="entry name" value="SERINE_THREONINE PROTEIN PHOSPHATASE 2A 59 KDA REGULATORY SUBUNIT B' ZETA ISOFORM"/>
    <property type="match status" value="1"/>
</dbReference>
<sequence length="315" mass="36529">MLASSAYLALPSSREVPTSEKLNLFIRKLNMCCVVFNFSDPSKNLKEKDTKRHTLLELVDYITMVTSKFNEIVVQEIMKMVSVNLFYTFPSGNFGSKILENYDPEEEKPRMEPSWPHSQIVYEFLLRMLPPSRSMPSSLNPIEQLPIPSPIHVGGSHEHFNTLGGGSSITFYYLFKATLREKGRNMYFLQKQKRKLMKSTNTMWRNGKKTLRKKYDKCDTDDERKKNCPKKTKPEDWVRFVDLTSTEEVKASLERNKINRSKMLTPHTTGRKELFRVVDEMMEVDPTITRSDSFLVGHTRSDGTFPTAFVEEKVV</sequence>
<evidence type="ECO:0000313" key="1">
    <source>
        <dbReference type="EMBL" id="KAF6170988.1"/>
    </source>
</evidence>
<dbReference type="AlphaFoldDB" id="A0A7J7NVQ4"/>
<dbReference type="GO" id="GO:0000159">
    <property type="term" value="C:protein phosphatase type 2A complex"/>
    <property type="evidence" value="ECO:0007669"/>
    <property type="project" value="InterPro"/>
</dbReference>